<evidence type="ECO:0000256" key="2">
    <source>
        <dbReference type="ARBA" id="ARBA00022771"/>
    </source>
</evidence>
<gene>
    <name evidence="5" type="ORF">GPECTOR_5g74</name>
</gene>
<evidence type="ECO:0000256" key="3">
    <source>
        <dbReference type="ARBA" id="ARBA00022833"/>
    </source>
</evidence>
<keyword evidence="3" id="KW-0862">Zinc</keyword>
<dbReference type="InterPro" id="IPR027377">
    <property type="entry name" value="ZAR1/RTP1-5-like_Znf-3CxxC"/>
</dbReference>
<dbReference type="AlphaFoldDB" id="A0A150GYL8"/>
<protein>
    <recommendedName>
        <fullName evidence="4">3CxxC-type domain-containing protein</fullName>
    </recommendedName>
</protein>
<dbReference type="Pfam" id="PF17180">
    <property type="entry name" value="Zn_ribbon_3CxxC_2"/>
    <property type="match status" value="1"/>
</dbReference>
<dbReference type="SMART" id="SM01328">
    <property type="entry name" value="zf-3CxxC"/>
    <property type="match status" value="1"/>
</dbReference>
<keyword evidence="2" id="KW-0863">Zinc-finger</keyword>
<dbReference type="InterPro" id="IPR057809">
    <property type="entry name" value="ZCCHC24_C"/>
</dbReference>
<keyword evidence="6" id="KW-1185">Reference proteome</keyword>
<dbReference type="InterPro" id="IPR033446">
    <property type="entry name" value="ZCCHC24_Znf-3CxxC"/>
</dbReference>
<accession>A0A150GYL8</accession>
<dbReference type="GO" id="GO:0008270">
    <property type="term" value="F:zinc ion binding"/>
    <property type="evidence" value="ECO:0007669"/>
    <property type="project" value="UniProtKB-KW"/>
</dbReference>
<name>A0A150GYL8_GONPE</name>
<evidence type="ECO:0000313" key="6">
    <source>
        <dbReference type="Proteomes" id="UP000075714"/>
    </source>
</evidence>
<evidence type="ECO:0000313" key="5">
    <source>
        <dbReference type="EMBL" id="KXZ54420.1"/>
    </source>
</evidence>
<evidence type="ECO:0000256" key="1">
    <source>
        <dbReference type="ARBA" id="ARBA00022723"/>
    </source>
</evidence>
<sequence>MAPQLTPYQGPNRCFGYFRCDGCSREWQSGFSWANKGQDCKHCNVLVYPYEQRPLEKRQGEQDDSKIDPTKPHPAELCGKCKELGYSCTLLSGYRRLRY</sequence>
<organism evidence="5 6">
    <name type="scientific">Gonium pectorale</name>
    <name type="common">Green alga</name>
    <dbReference type="NCBI Taxonomy" id="33097"/>
    <lineage>
        <taxon>Eukaryota</taxon>
        <taxon>Viridiplantae</taxon>
        <taxon>Chlorophyta</taxon>
        <taxon>core chlorophytes</taxon>
        <taxon>Chlorophyceae</taxon>
        <taxon>CS clade</taxon>
        <taxon>Chlamydomonadales</taxon>
        <taxon>Volvocaceae</taxon>
        <taxon>Gonium</taxon>
    </lineage>
</organism>
<keyword evidence="1" id="KW-0479">Metal-binding</keyword>
<dbReference type="Pfam" id="PF23490">
    <property type="entry name" value="ZCCHC24_C"/>
    <property type="match status" value="1"/>
</dbReference>
<feature type="domain" description="3CxxC-type" evidence="4">
    <location>
        <begin position="13"/>
        <end position="84"/>
    </location>
</feature>
<dbReference type="OrthoDB" id="539874at2759"/>
<reference evidence="6" key="1">
    <citation type="journal article" date="2016" name="Nat. Commun.">
        <title>The Gonium pectorale genome demonstrates co-option of cell cycle regulation during the evolution of multicellularity.</title>
        <authorList>
            <person name="Hanschen E.R."/>
            <person name="Marriage T.N."/>
            <person name="Ferris P.J."/>
            <person name="Hamaji T."/>
            <person name="Toyoda A."/>
            <person name="Fujiyama A."/>
            <person name="Neme R."/>
            <person name="Noguchi H."/>
            <person name="Minakuchi Y."/>
            <person name="Suzuki M."/>
            <person name="Kawai-Toyooka H."/>
            <person name="Smith D.R."/>
            <person name="Sparks H."/>
            <person name="Anderson J."/>
            <person name="Bakaric R."/>
            <person name="Luria V."/>
            <person name="Karger A."/>
            <person name="Kirschner M.W."/>
            <person name="Durand P.M."/>
            <person name="Michod R.E."/>
            <person name="Nozaki H."/>
            <person name="Olson B.J."/>
        </authorList>
    </citation>
    <scope>NUCLEOTIDE SEQUENCE [LARGE SCALE GENOMIC DNA]</scope>
    <source>
        <strain evidence="6">NIES-2863</strain>
    </source>
</reference>
<proteinExistence type="predicted"/>
<comment type="caution">
    <text evidence="5">The sequence shown here is derived from an EMBL/GenBank/DDBJ whole genome shotgun (WGS) entry which is preliminary data.</text>
</comment>
<evidence type="ECO:0000259" key="4">
    <source>
        <dbReference type="SMART" id="SM01328"/>
    </source>
</evidence>
<dbReference type="EMBL" id="LSYV01000006">
    <property type="protein sequence ID" value="KXZ54420.1"/>
    <property type="molecule type" value="Genomic_DNA"/>
</dbReference>
<dbReference type="Proteomes" id="UP000075714">
    <property type="component" value="Unassembled WGS sequence"/>
</dbReference>